<evidence type="ECO:0000313" key="4">
    <source>
        <dbReference type="Proteomes" id="UP001551482"/>
    </source>
</evidence>
<feature type="transmembrane region" description="Helical" evidence="2">
    <location>
        <begin position="238"/>
        <end position="257"/>
    </location>
</feature>
<protein>
    <recommendedName>
        <fullName evidence="5">HTTM domain-containing protein</fullName>
    </recommendedName>
</protein>
<dbReference type="Proteomes" id="UP001551482">
    <property type="component" value="Unassembled WGS sequence"/>
</dbReference>
<keyword evidence="2" id="KW-0472">Membrane</keyword>
<keyword evidence="2" id="KW-1133">Transmembrane helix</keyword>
<evidence type="ECO:0000256" key="1">
    <source>
        <dbReference type="SAM" id="MobiDB-lite"/>
    </source>
</evidence>
<evidence type="ECO:0000313" key="3">
    <source>
        <dbReference type="EMBL" id="MEU8136664.1"/>
    </source>
</evidence>
<accession>A0ABV3DLN4</accession>
<proteinExistence type="predicted"/>
<evidence type="ECO:0000256" key="2">
    <source>
        <dbReference type="SAM" id="Phobius"/>
    </source>
</evidence>
<comment type="caution">
    <text evidence="3">The sequence shown here is derived from an EMBL/GenBank/DDBJ whole genome shotgun (WGS) entry which is preliminary data.</text>
</comment>
<keyword evidence="2" id="KW-0812">Transmembrane</keyword>
<dbReference type="RefSeq" id="WP_358357447.1">
    <property type="nucleotide sequence ID" value="NZ_JBEZFP010000068.1"/>
</dbReference>
<gene>
    <name evidence="3" type="ORF">AB0C36_24530</name>
</gene>
<feature type="region of interest" description="Disordered" evidence="1">
    <location>
        <begin position="1"/>
        <end position="26"/>
    </location>
</feature>
<reference evidence="3 4" key="1">
    <citation type="submission" date="2024-06" db="EMBL/GenBank/DDBJ databases">
        <title>The Natural Products Discovery Center: Release of the First 8490 Sequenced Strains for Exploring Actinobacteria Biosynthetic Diversity.</title>
        <authorList>
            <person name="Kalkreuter E."/>
            <person name="Kautsar S.A."/>
            <person name="Yang D."/>
            <person name="Bader C.D."/>
            <person name="Teijaro C.N."/>
            <person name="Fluegel L."/>
            <person name="Davis C.M."/>
            <person name="Simpson J.R."/>
            <person name="Lauterbach L."/>
            <person name="Steele A.D."/>
            <person name="Gui C."/>
            <person name="Meng S."/>
            <person name="Li G."/>
            <person name="Viehrig K."/>
            <person name="Ye F."/>
            <person name="Su P."/>
            <person name="Kiefer A.F."/>
            <person name="Nichols A."/>
            <person name="Cepeda A.J."/>
            <person name="Yan W."/>
            <person name="Fan B."/>
            <person name="Jiang Y."/>
            <person name="Adhikari A."/>
            <person name="Zheng C.-J."/>
            <person name="Schuster L."/>
            <person name="Cowan T.M."/>
            <person name="Smanski M.J."/>
            <person name="Chevrette M.G."/>
            <person name="De Carvalho L.P.S."/>
            <person name="Shen B."/>
        </authorList>
    </citation>
    <scope>NUCLEOTIDE SEQUENCE [LARGE SCALE GENOMIC DNA]</scope>
    <source>
        <strain evidence="3 4">NPDC048946</strain>
    </source>
</reference>
<evidence type="ECO:0008006" key="5">
    <source>
        <dbReference type="Google" id="ProtNLM"/>
    </source>
</evidence>
<dbReference type="EMBL" id="JBEZFP010000068">
    <property type="protein sequence ID" value="MEU8136664.1"/>
    <property type="molecule type" value="Genomic_DNA"/>
</dbReference>
<keyword evidence="4" id="KW-1185">Reference proteome</keyword>
<feature type="transmembrane region" description="Helical" evidence="2">
    <location>
        <begin position="263"/>
        <end position="291"/>
    </location>
</feature>
<name>A0ABV3DLN4_9ACTN</name>
<sequence length="321" mass="35581">MSTQTSGPPPAAEAVPEPVGARGGGSPVRGAVKAVRRWWFDPVPGSRLAWVRALVYLFVPYDILVITQDVKGTAALPAEFYQPTMVARWLHLPTPTTGIADTLQWVLLIAAPLAATGRFHRSLGLVVAGAFTWWQLINMGYGKVDHDHFAIVIAVWVLPTAGKARFRDDTPSEAAAWTLRCMQVAAISTYSLAAWAKIREAGWGWASGATFYWAIERRGTPFGKWFLDHPELLRFGQWVIFLAELCAPVILFLRRWWLAAGLVFWLGFHLATWLSIGIHFLPTIICLTAFVPWEKVGTRLSGLRGSRRREDAQAAVLAPGR</sequence>
<organism evidence="3 4">
    <name type="scientific">Streptodolium elevatio</name>
    <dbReference type="NCBI Taxonomy" id="3157996"/>
    <lineage>
        <taxon>Bacteria</taxon>
        <taxon>Bacillati</taxon>
        <taxon>Actinomycetota</taxon>
        <taxon>Actinomycetes</taxon>
        <taxon>Kitasatosporales</taxon>
        <taxon>Streptomycetaceae</taxon>
        <taxon>Streptodolium</taxon>
    </lineage>
</organism>